<keyword evidence="2" id="KW-1185">Reference proteome</keyword>
<evidence type="ECO:0000313" key="2">
    <source>
        <dbReference type="Proteomes" id="UP000015351"/>
    </source>
</evidence>
<dbReference type="Proteomes" id="UP000015351">
    <property type="component" value="Unassembled WGS sequence"/>
</dbReference>
<comment type="caution">
    <text evidence="1">The sequence shown here is derived from an EMBL/GenBank/DDBJ whole genome shotgun (WGS) entry which is preliminary data.</text>
</comment>
<dbReference type="HOGENOM" id="CLU_2880523_0_0_5"/>
<dbReference type="AlphaFoldDB" id="S9RTD3"/>
<dbReference type="RefSeq" id="WP_021102275.1">
    <property type="nucleotide sequence ID" value="NZ_KE557314.1"/>
</dbReference>
<dbReference type="EMBL" id="AONI01000015">
    <property type="protein sequence ID" value="EPX77204.1"/>
    <property type="molecule type" value="Genomic_DNA"/>
</dbReference>
<accession>S9RTD3</accession>
<dbReference type="STRING" id="1123360.thalar_02926"/>
<evidence type="ECO:0000313" key="1">
    <source>
        <dbReference type="EMBL" id="EPX77204.1"/>
    </source>
</evidence>
<organism evidence="1 2">
    <name type="scientific">Litoreibacter arenae DSM 19593</name>
    <dbReference type="NCBI Taxonomy" id="1123360"/>
    <lineage>
        <taxon>Bacteria</taxon>
        <taxon>Pseudomonadati</taxon>
        <taxon>Pseudomonadota</taxon>
        <taxon>Alphaproteobacteria</taxon>
        <taxon>Rhodobacterales</taxon>
        <taxon>Roseobacteraceae</taxon>
        <taxon>Litoreibacter</taxon>
    </lineage>
</organism>
<name>S9RTD3_9RHOB</name>
<sequence length="63" mass="6735">MTGSLAEKARARRIVALQAMLASRNSVTPKTVPLCKPKACRFPPVEKVLAALASQDSLRLMAA</sequence>
<protein>
    <submittedName>
        <fullName evidence="1">Uncharacterized protein</fullName>
    </submittedName>
</protein>
<reference evidence="2" key="1">
    <citation type="journal article" date="2013" name="Stand. Genomic Sci.">
        <title>Genome sequence of the Litoreibacter arenae type strain (DSM 19593(T)), a member of the Roseobacter clade isolated from sea sand.</title>
        <authorList>
            <person name="Riedel T."/>
            <person name="Fiebig A."/>
            <person name="Petersen J."/>
            <person name="Gronow S."/>
            <person name="Kyrpides N.C."/>
            <person name="Goker M."/>
            <person name="Klenk H.P."/>
        </authorList>
    </citation>
    <scope>NUCLEOTIDE SEQUENCE [LARGE SCALE GENOMIC DNA]</scope>
    <source>
        <strain evidence="2">DSM 19593</strain>
    </source>
</reference>
<dbReference type="OrthoDB" id="7868296at2"/>
<proteinExistence type="predicted"/>
<gene>
    <name evidence="1" type="ORF">thalar_02926</name>
</gene>